<dbReference type="Proteomes" id="UP000799444">
    <property type="component" value="Unassembled WGS sequence"/>
</dbReference>
<sequence>MKLLKIPYSIIAVDKAKIEATKDTSHPSSRSRRFNTAHHTHAEISPVVPEKGSFEHSAPPWTPYGYANLQPLVVRSQNIAPLDCYIGTIPSYLWEDLLRVHAAWLATGKIHNSVLNDTVESWMASGAGKEIAKYLDGERKWFIRLDQMSPKDSPLSGNLPCTTMHDVVSKIGSSMRAHGCLQREKEDAERECRHVSIKLILNRWNEQIDAGQEFRVFVPPPAACGGDAFEISAISQYQWHSPFEARYGLSVEETLETVHAGAKKLLAEIEQFVKGETNDGSCIWELLVKHGLTFDLWLKGPDDARLIEINPFGALSGCGACLFNWVLDGRTLYGLDESVFALTLEEDGTEE</sequence>
<evidence type="ECO:0008006" key="3">
    <source>
        <dbReference type="Google" id="ProtNLM"/>
    </source>
</evidence>
<accession>A0A9P4QPL3</accession>
<name>A0A9P4QPL3_9PLEO</name>
<comment type="caution">
    <text evidence="1">The sequence shown here is derived from an EMBL/GenBank/DDBJ whole genome shotgun (WGS) entry which is preliminary data.</text>
</comment>
<evidence type="ECO:0000313" key="1">
    <source>
        <dbReference type="EMBL" id="KAF2729400.1"/>
    </source>
</evidence>
<evidence type="ECO:0000313" key="2">
    <source>
        <dbReference type="Proteomes" id="UP000799444"/>
    </source>
</evidence>
<gene>
    <name evidence="1" type="ORF">EJ04DRAFT_515956</name>
</gene>
<proteinExistence type="predicted"/>
<protein>
    <recommendedName>
        <fullName evidence="3">Cell division cycle protein 123</fullName>
    </recommendedName>
</protein>
<dbReference type="AlphaFoldDB" id="A0A9P4QPL3"/>
<dbReference type="OrthoDB" id="360540at2759"/>
<reference evidence="1" key="1">
    <citation type="journal article" date="2020" name="Stud. Mycol.">
        <title>101 Dothideomycetes genomes: a test case for predicting lifestyles and emergence of pathogens.</title>
        <authorList>
            <person name="Haridas S."/>
            <person name="Albert R."/>
            <person name="Binder M."/>
            <person name="Bloem J."/>
            <person name="Labutti K."/>
            <person name="Salamov A."/>
            <person name="Andreopoulos B."/>
            <person name="Baker S."/>
            <person name="Barry K."/>
            <person name="Bills G."/>
            <person name="Bluhm B."/>
            <person name="Cannon C."/>
            <person name="Castanera R."/>
            <person name="Culley D."/>
            <person name="Daum C."/>
            <person name="Ezra D."/>
            <person name="Gonzalez J."/>
            <person name="Henrissat B."/>
            <person name="Kuo A."/>
            <person name="Liang C."/>
            <person name="Lipzen A."/>
            <person name="Lutzoni F."/>
            <person name="Magnuson J."/>
            <person name="Mondo S."/>
            <person name="Nolan M."/>
            <person name="Ohm R."/>
            <person name="Pangilinan J."/>
            <person name="Park H.-J."/>
            <person name="Ramirez L."/>
            <person name="Alfaro M."/>
            <person name="Sun H."/>
            <person name="Tritt A."/>
            <person name="Yoshinaga Y."/>
            <person name="Zwiers L.-H."/>
            <person name="Turgeon B."/>
            <person name="Goodwin S."/>
            <person name="Spatafora J."/>
            <person name="Crous P."/>
            <person name="Grigoriev I."/>
        </authorList>
    </citation>
    <scope>NUCLEOTIDE SEQUENCE</scope>
    <source>
        <strain evidence="1">CBS 125425</strain>
    </source>
</reference>
<keyword evidence="2" id="KW-1185">Reference proteome</keyword>
<organism evidence="1 2">
    <name type="scientific">Polyplosphaeria fusca</name>
    <dbReference type="NCBI Taxonomy" id="682080"/>
    <lineage>
        <taxon>Eukaryota</taxon>
        <taxon>Fungi</taxon>
        <taxon>Dikarya</taxon>
        <taxon>Ascomycota</taxon>
        <taxon>Pezizomycotina</taxon>
        <taxon>Dothideomycetes</taxon>
        <taxon>Pleosporomycetidae</taxon>
        <taxon>Pleosporales</taxon>
        <taxon>Tetraplosphaeriaceae</taxon>
        <taxon>Polyplosphaeria</taxon>
    </lineage>
</organism>
<dbReference type="EMBL" id="ML996246">
    <property type="protein sequence ID" value="KAF2729400.1"/>
    <property type="molecule type" value="Genomic_DNA"/>
</dbReference>